<dbReference type="OrthoDB" id="6002199at2"/>
<evidence type="ECO:0000313" key="2">
    <source>
        <dbReference type="EMBL" id="PPT87415.1"/>
    </source>
</evidence>
<sequence>MNSTSTDTWRTNVPVDANGIVHIDTRKPIPFDSHNFGTACYDTYGCKILYNGRYEARDPDDVKQISSVSLDDAYPDNLSGSTIDIRNFRPPAEVSWRSSDGQPHHATVDIGAIFKDQVVLHKVPQEQLPPILTAPIFPDIILEVNDRTINVYMRAMVFTTVPQREGRPDSRFRDEVNIPRQSRGL</sequence>
<dbReference type="Proteomes" id="UP000239898">
    <property type="component" value="Unassembled WGS sequence"/>
</dbReference>
<protein>
    <submittedName>
        <fullName evidence="2">Uncharacterized protein</fullName>
    </submittedName>
</protein>
<evidence type="ECO:0000256" key="1">
    <source>
        <dbReference type="SAM" id="MobiDB-lite"/>
    </source>
</evidence>
<comment type="caution">
    <text evidence="2">The sequence shown here is derived from an EMBL/GenBank/DDBJ whole genome shotgun (WGS) entry which is preliminary data.</text>
</comment>
<evidence type="ECO:0000313" key="3">
    <source>
        <dbReference type="Proteomes" id="UP000239898"/>
    </source>
</evidence>
<feature type="region of interest" description="Disordered" evidence="1">
    <location>
        <begin position="164"/>
        <end position="185"/>
    </location>
</feature>
<feature type="compositionally biased region" description="Basic and acidic residues" evidence="1">
    <location>
        <begin position="164"/>
        <end position="177"/>
    </location>
</feature>
<proteinExistence type="predicted"/>
<reference evidence="2 3" key="1">
    <citation type="submission" date="2016-08" db="EMBL/GenBank/DDBJ databases">
        <title>Evolution of the type three secretion system and type three effector repertoires in Xanthomonas.</title>
        <authorList>
            <person name="Merda D."/>
            <person name="Briand M."/>
            <person name="Bosis E."/>
            <person name="Rousseau C."/>
            <person name="Portier P."/>
            <person name="Jacques M.-A."/>
            <person name="Fischer-Le Saux M."/>
        </authorList>
    </citation>
    <scope>NUCLEOTIDE SEQUENCE [LARGE SCALE GENOMIC DNA]</scope>
    <source>
        <strain evidence="2 3">CFBP 4691</strain>
    </source>
</reference>
<accession>A0A2S6ZC76</accession>
<dbReference type="RefSeq" id="WP_128421220.1">
    <property type="nucleotide sequence ID" value="NZ_JBHSXW010000001.1"/>
</dbReference>
<dbReference type="EMBL" id="MIGX01000091">
    <property type="protein sequence ID" value="PPT87415.1"/>
    <property type="molecule type" value="Genomic_DNA"/>
</dbReference>
<dbReference type="AlphaFoldDB" id="A0A2S6ZC76"/>
<name>A0A2S6ZC76_9XANT</name>
<gene>
    <name evidence="2" type="ORF">XthCFBP4691_15360</name>
</gene>
<keyword evidence="3" id="KW-1185">Reference proteome</keyword>
<organism evidence="2 3">
    <name type="scientific">Xanthomonas theicola</name>
    <dbReference type="NCBI Taxonomy" id="56464"/>
    <lineage>
        <taxon>Bacteria</taxon>
        <taxon>Pseudomonadati</taxon>
        <taxon>Pseudomonadota</taxon>
        <taxon>Gammaproteobacteria</taxon>
        <taxon>Lysobacterales</taxon>
        <taxon>Lysobacteraceae</taxon>
        <taxon>Xanthomonas</taxon>
    </lineage>
</organism>